<evidence type="ECO:0000256" key="2">
    <source>
        <dbReference type="ARBA" id="ARBA00010797"/>
    </source>
</evidence>
<feature type="compositionally biased region" description="Low complexity" evidence="7">
    <location>
        <begin position="155"/>
        <end position="167"/>
    </location>
</feature>
<dbReference type="SUPFAM" id="SSF110324">
    <property type="entry name" value="Ribosomal L27 protein-like"/>
    <property type="match status" value="1"/>
</dbReference>
<feature type="compositionally biased region" description="Basic residues" evidence="7">
    <location>
        <begin position="256"/>
        <end position="267"/>
    </location>
</feature>
<evidence type="ECO:0000256" key="1">
    <source>
        <dbReference type="ARBA" id="ARBA00004173"/>
    </source>
</evidence>
<organism evidence="8 9">
    <name type="scientific">Neohortaea acidophila</name>
    <dbReference type="NCBI Taxonomy" id="245834"/>
    <lineage>
        <taxon>Eukaryota</taxon>
        <taxon>Fungi</taxon>
        <taxon>Dikarya</taxon>
        <taxon>Ascomycota</taxon>
        <taxon>Pezizomycotina</taxon>
        <taxon>Dothideomycetes</taxon>
        <taxon>Dothideomycetidae</taxon>
        <taxon>Mycosphaerellales</taxon>
        <taxon>Teratosphaeriaceae</taxon>
        <taxon>Neohortaea</taxon>
    </lineage>
</organism>
<dbReference type="PRINTS" id="PR00063">
    <property type="entry name" value="RIBOSOMALL27"/>
</dbReference>
<dbReference type="OrthoDB" id="1867012at2759"/>
<dbReference type="InterPro" id="IPR018261">
    <property type="entry name" value="Ribosomal_bL27_CS"/>
</dbReference>
<dbReference type="RefSeq" id="XP_033589919.1">
    <property type="nucleotide sequence ID" value="XM_033731015.1"/>
</dbReference>
<evidence type="ECO:0000256" key="6">
    <source>
        <dbReference type="ARBA" id="ARBA00035267"/>
    </source>
</evidence>
<feature type="compositionally biased region" description="Basic residues" evidence="7">
    <location>
        <begin position="275"/>
        <end position="286"/>
    </location>
</feature>
<evidence type="ECO:0000313" key="8">
    <source>
        <dbReference type="EMBL" id="KAF2483349.1"/>
    </source>
</evidence>
<dbReference type="FunFam" id="2.40.50.100:FF:000042">
    <property type="entry name" value="50S ribosomal protein L27"/>
    <property type="match status" value="1"/>
</dbReference>
<comment type="similarity">
    <text evidence="2">Belongs to the bacterial ribosomal protein bL27 family.</text>
</comment>
<dbReference type="Pfam" id="PF01016">
    <property type="entry name" value="Ribosomal_L27"/>
    <property type="match status" value="1"/>
</dbReference>
<evidence type="ECO:0000256" key="3">
    <source>
        <dbReference type="ARBA" id="ARBA00022980"/>
    </source>
</evidence>
<protein>
    <recommendedName>
        <fullName evidence="6">Large ribosomal subunit protein bL27m</fullName>
    </recommendedName>
</protein>
<dbReference type="Gene3D" id="2.40.50.100">
    <property type="match status" value="1"/>
</dbReference>
<sequence>MAHQLAHRAGRTIRAPSTATLVALQSAISSLTISSPNPATLQRRNASHQAQGRANGPKDRAGKRLGAKKTGGEYVIPGNILYRQRGTLWFPGDGCFMGRDHTIHAKVPGYVKFYRDPSFPTRKYIGVVFERNNVLPQPPNAVRKRLLGMLAYRMPESSNSSNTSEPSALPSPPTEAPSKAVEVSTQPPTYPQTATVKNTRENGEVITSQLQLRSGSYQWRQANYDIGRTALQSERALKVKPYDPNDRFLAWRKRNARRARAAQKRALGRGGKGAAKGKAKGRGKKR</sequence>
<dbReference type="GO" id="GO:0005762">
    <property type="term" value="C:mitochondrial large ribosomal subunit"/>
    <property type="evidence" value="ECO:0007669"/>
    <property type="project" value="TreeGrafter"/>
</dbReference>
<dbReference type="AlphaFoldDB" id="A0A6A6PTB5"/>
<keyword evidence="3" id="KW-0689">Ribosomal protein</keyword>
<dbReference type="InterPro" id="IPR001684">
    <property type="entry name" value="Ribosomal_bL27"/>
</dbReference>
<keyword evidence="5" id="KW-0687">Ribonucleoprotein</keyword>
<evidence type="ECO:0000313" key="9">
    <source>
        <dbReference type="Proteomes" id="UP000799767"/>
    </source>
</evidence>
<dbReference type="GO" id="GO:0003735">
    <property type="term" value="F:structural constituent of ribosome"/>
    <property type="evidence" value="ECO:0007669"/>
    <property type="project" value="InterPro"/>
</dbReference>
<feature type="compositionally biased region" description="Polar residues" evidence="7">
    <location>
        <begin position="34"/>
        <end position="52"/>
    </location>
</feature>
<evidence type="ECO:0000256" key="4">
    <source>
        <dbReference type="ARBA" id="ARBA00023128"/>
    </source>
</evidence>
<dbReference type="PANTHER" id="PTHR15893:SF0">
    <property type="entry name" value="LARGE RIBOSOMAL SUBUNIT PROTEIN BL27M"/>
    <property type="match status" value="1"/>
</dbReference>
<feature type="region of interest" description="Disordered" evidence="7">
    <location>
        <begin position="155"/>
        <end position="194"/>
    </location>
</feature>
<proteinExistence type="inferred from homology"/>
<feature type="region of interest" description="Disordered" evidence="7">
    <location>
        <begin position="256"/>
        <end position="286"/>
    </location>
</feature>
<dbReference type="PANTHER" id="PTHR15893">
    <property type="entry name" value="RIBOSOMAL PROTEIN L27"/>
    <property type="match status" value="1"/>
</dbReference>
<feature type="region of interest" description="Disordered" evidence="7">
    <location>
        <begin position="34"/>
        <end position="68"/>
    </location>
</feature>
<dbReference type="GO" id="GO:0006412">
    <property type="term" value="P:translation"/>
    <property type="evidence" value="ECO:0007669"/>
    <property type="project" value="InterPro"/>
</dbReference>
<comment type="subcellular location">
    <subcellularLocation>
        <location evidence="1">Mitochondrion</location>
    </subcellularLocation>
</comment>
<evidence type="ECO:0000256" key="7">
    <source>
        <dbReference type="SAM" id="MobiDB-lite"/>
    </source>
</evidence>
<feature type="compositionally biased region" description="Polar residues" evidence="7">
    <location>
        <begin position="183"/>
        <end position="194"/>
    </location>
</feature>
<dbReference type="EMBL" id="MU001635">
    <property type="protein sequence ID" value="KAF2483349.1"/>
    <property type="molecule type" value="Genomic_DNA"/>
</dbReference>
<gene>
    <name evidence="8" type="ORF">BDY17DRAFT_249795</name>
</gene>
<keyword evidence="9" id="KW-1185">Reference proteome</keyword>
<dbReference type="PROSITE" id="PS00831">
    <property type="entry name" value="RIBOSOMAL_L27"/>
    <property type="match status" value="1"/>
</dbReference>
<dbReference type="Proteomes" id="UP000799767">
    <property type="component" value="Unassembled WGS sequence"/>
</dbReference>
<keyword evidence="4" id="KW-0496">Mitochondrion</keyword>
<evidence type="ECO:0000256" key="5">
    <source>
        <dbReference type="ARBA" id="ARBA00023274"/>
    </source>
</evidence>
<accession>A0A6A6PTB5</accession>
<reference evidence="8" key="1">
    <citation type="journal article" date="2020" name="Stud. Mycol.">
        <title>101 Dothideomycetes genomes: a test case for predicting lifestyles and emergence of pathogens.</title>
        <authorList>
            <person name="Haridas S."/>
            <person name="Albert R."/>
            <person name="Binder M."/>
            <person name="Bloem J."/>
            <person name="Labutti K."/>
            <person name="Salamov A."/>
            <person name="Andreopoulos B."/>
            <person name="Baker S."/>
            <person name="Barry K."/>
            <person name="Bills G."/>
            <person name="Bluhm B."/>
            <person name="Cannon C."/>
            <person name="Castanera R."/>
            <person name="Culley D."/>
            <person name="Daum C."/>
            <person name="Ezra D."/>
            <person name="Gonzalez J."/>
            <person name="Henrissat B."/>
            <person name="Kuo A."/>
            <person name="Liang C."/>
            <person name="Lipzen A."/>
            <person name="Lutzoni F."/>
            <person name="Magnuson J."/>
            <person name="Mondo S."/>
            <person name="Nolan M."/>
            <person name="Ohm R."/>
            <person name="Pangilinan J."/>
            <person name="Park H.-J."/>
            <person name="Ramirez L."/>
            <person name="Alfaro M."/>
            <person name="Sun H."/>
            <person name="Tritt A."/>
            <person name="Yoshinaga Y."/>
            <person name="Zwiers L.-H."/>
            <person name="Turgeon B."/>
            <person name="Goodwin S."/>
            <person name="Spatafora J."/>
            <person name="Crous P."/>
            <person name="Grigoriev I."/>
        </authorList>
    </citation>
    <scope>NUCLEOTIDE SEQUENCE</scope>
    <source>
        <strain evidence="8">CBS 113389</strain>
    </source>
</reference>
<dbReference type="GeneID" id="54472017"/>
<name>A0A6A6PTB5_9PEZI</name>